<dbReference type="InterPro" id="IPR026285">
    <property type="entry name" value="TenA_E"/>
</dbReference>
<dbReference type="CDD" id="cd19358">
    <property type="entry name" value="TenA_E_Spr0628-like"/>
    <property type="match status" value="1"/>
</dbReference>
<dbReference type="GO" id="GO:0050334">
    <property type="term" value="F:thiaminase activity"/>
    <property type="evidence" value="ECO:0007669"/>
    <property type="project" value="UniProtKB-UniRule"/>
</dbReference>
<dbReference type="InterPro" id="IPR016084">
    <property type="entry name" value="Haem_Oase-like_multi-hlx"/>
</dbReference>
<dbReference type="RefSeq" id="WP_108896079.1">
    <property type="nucleotide sequence ID" value="NZ_ONZF01000019.1"/>
</dbReference>
<dbReference type="GO" id="GO:0005829">
    <property type="term" value="C:cytosol"/>
    <property type="evidence" value="ECO:0007669"/>
    <property type="project" value="TreeGrafter"/>
</dbReference>
<gene>
    <name evidence="4" type="primary">tenA</name>
    <name evidence="4" type="ORF">PAA8504_04251</name>
</gene>
<name>A0A2R8C1W9_9RHOB</name>
<dbReference type="Proteomes" id="UP000244912">
    <property type="component" value="Unassembled WGS sequence"/>
</dbReference>
<keyword evidence="1 4" id="KW-0378">Hydrolase</keyword>
<dbReference type="UniPathway" id="UPA00060"/>
<dbReference type="PANTHER" id="PTHR43198:SF2">
    <property type="entry name" value="SI:CH1073-67J19.1-RELATED"/>
    <property type="match status" value="1"/>
</dbReference>
<keyword evidence="5" id="KW-1185">Reference proteome</keyword>
<comment type="pathway">
    <text evidence="1">Cofactor biosynthesis; thiamine diphosphate biosynthesis.</text>
</comment>
<evidence type="ECO:0000313" key="5">
    <source>
        <dbReference type="Proteomes" id="UP000244912"/>
    </source>
</evidence>
<dbReference type="GO" id="GO:0009228">
    <property type="term" value="P:thiamine biosynthetic process"/>
    <property type="evidence" value="ECO:0007669"/>
    <property type="project" value="UniProtKB-KW"/>
</dbReference>
<dbReference type="SUPFAM" id="SSF48613">
    <property type="entry name" value="Heme oxygenase-like"/>
    <property type="match status" value="1"/>
</dbReference>
<dbReference type="InterPro" id="IPR050967">
    <property type="entry name" value="Thiamine_Salvage_TenA"/>
</dbReference>
<dbReference type="Gene3D" id="1.20.910.10">
    <property type="entry name" value="Heme oxygenase-like"/>
    <property type="match status" value="1"/>
</dbReference>
<dbReference type="PIRSF" id="PIRSF003170">
    <property type="entry name" value="Pet18p"/>
    <property type="match status" value="1"/>
</dbReference>
<proteinExistence type="inferred from homology"/>
<evidence type="ECO:0000259" key="3">
    <source>
        <dbReference type="Pfam" id="PF03070"/>
    </source>
</evidence>
<comment type="catalytic activity">
    <reaction evidence="1">
        <text>4-amino-5-aminomethyl-2-methylpyrimidine + H2O = 4-amino-5-hydroxymethyl-2-methylpyrimidine + NH4(+)</text>
        <dbReference type="Rhea" id="RHEA:31799"/>
        <dbReference type="ChEBI" id="CHEBI:15377"/>
        <dbReference type="ChEBI" id="CHEBI:16892"/>
        <dbReference type="ChEBI" id="CHEBI:28938"/>
        <dbReference type="ChEBI" id="CHEBI:63416"/>
        <dbReference type="EC" id="3.5.99.2"/>
    </reaction>
</comment>
<comment type="similarity">
    <text evidence="1">Belongs to the TenA family.</text>
</comment>
<organism evidence="4 5">
    <name type="scientific">Palleronia abyssalis</name>
    <dbReference type="NCBI Taxonomy" id="1501240"/>
    <lineage>
        <taxon>Bacteria</taxon>
        <taxon>Pseudomonadati</taxon>
        <taxon>Pseudomonadota</taxon>
        <taxon>Alphaproteobacteria</taxon>
        <taxon>Rhodobacterales</taxon>
        <taxon>Roseobacteraceae</taxon>
        <taxon>Palleronia</taxon>
    </lineage>
</organism>
<sequence>MSEALSERCLRENRLSFDRMVDHRFVRDIGSDSLQPGVFDTYLQIEGAFVSTAISIFAFATTKATDIGDRRRLIAVQDALVNVQIPYFEDVLARRQVTSAGRASKDPRTGAFDRGMYRIASEDSLPEILAAMFAAEWMYMTWCNRVSARMISDPDIRGWVDMHTSSEFVEQACWLKDRLDTAGETMSEIEAAACSRIFGHVQELEYEFHDVPYELSW</sequence>
<feature type="active site" description="Proton donor" evidence="2">
    <location>
        <position position="205"/>
    </location>
</feature>
<dbReference type="EC" id="3.5.99.2" evidence="1"/>
<reference evidence="4 5" key="1">
    <citation type="submission" date="2018-03" db="EMBL/GenBank/DDBJ databases">
        <authorList>
            <person name="Keele B.F."/>
        </authorList>
    </citation>
    <scope>NUCLEOTIDE SEQUENCE [LARGE SCALE GENOMIC DNA]</scope>
    <source>
        <strain evidence="4 5">CECT 8504</strain>
    </source>
</reference>
<dbReference type="AlphaFoldDB" id="A0A2R8C1W9"/>
<dbReference type="GO" id="GO:0009229">
    <property type="term" value="P:thiamine diphosphate biosynthetic process"/>
    <property type="evidence" value="ECO:0007669"/>
    <property type="project" value="UniProtKB-UniPathway"/>
</dbReference>
<dbReference type="EMBL" id="ONZF01000019">
    <property type="protein sequence ID" value="SPJ26393.1"/>
    <property type="molecule type" value="Genomic_DNA"/>
</dbReference>
<comment type="catalytic activity">
    <reaction evidence="1">
        <text>thiamine + H2O = 5-(2-hydroxyethyl)-4-methylthiazole + 4-amino-5-hydroxymethyl-2-methylpyrimidine + H(+)</text>
        <dbReference type="Rhea" id="RHEA:17509"/>
        <dbReference type="ChEBI" id="CHEBI:15377"/>
        <dbReference type="ChEBI" id="CHEBI:15378"/>
        <dbReference type="ChEBI" id="CHEBI:16892"/>
        <dbReference type="ChEBI" id="CHEBI:17957"/>
        <dbReference type="ChEBI" id="CHEBI:18385"/>
        <dbReference type="EC" id="3.5.99.2"/>
    </reaction>
</comment>
<dbReference type="InterPro" id="IPR004305">
    <property type="entry name" value="Thiaminase-2/PQQC"/>
</dbReference>
<evidence type="ECO:0000256" key="2">
    <source>
        <dbReference type="PIRSR" id="PIRSR003170-1"/>
    </source>
</evidence>
<feature type="domain" description="Thiaminase-2/PQQC" evidence="3">
    <location>
        <begin position="18"/>
        <end position="209"/>
    </location>
</feature>
<accession>A0A2R8C1W9</accession>
<dbReference type="Pfam" id="PF03070">
    <property type="entry name" value="TENA_THI-4"/>
    <property type="match status" value="1"/>
</dbReference>
<dbReference type="OrthoDB" id="3711545at2"/>
<protein>
    <recommendedName>
        <fullName evidence="1">Aminopyrimidine aminohydrolase</fullName>
        <ecNumber evidence="1">3.5.99.2</ecNumber>
    </recommendedName>
</protein>
<keyword evidence="1" id="KW-0784">Thiamine biosynthesis</keyword>
<evidence type="ECO:0000313" key="4">
    <source>
        <dbReference type="EMBL" id="SPJ26393.1"/>
    </source>
</evidence>
<evidence type="ECO:0000256" key="1">
    <source>
        <dbReference type="PIRNR" id="PIRNR003170"/>
    </source>
</evidence>
<dbReference type="PANTHER" id="PTHR43198">
    <property type="entry name" value="BIFUNCTIONAL TH2 PROTEIN"/>
    <property type="match status" value="1"/>
</dbReference>
<comment type="function">
    <text evidence="1">Catalyzes an amino-pyrimidine hydrolysis reaction at the C5' of the pyrimidine moiety of thiamine compounds, a reaction that is part of a thiamine salvage pathway. Thus, catalyzes the conversion of 4-amino-5-aminomethyl-2-methylpyrimidine to 4-amino-5-hydroxymethyl-2-methylpyrimidine (HMP).</text>
</comment>